<evidence type="ECO:0000256" key="3">
    <source>
        <dbReference type="ARBA" id="ARBA00023274"/>
    </source>
</evidence>
<comment type="similarity">
    <text evidence="1">Belongs to the universal ribosomal protein uL3 family.</text>
</comment>
<name>A0A6B2FYK5_MYXSQ</name>
<keyword evidence="3" id="KW-0687">Ribonucleoprotein</keyword>
<dbReference type="SUPFAM" id="SSF50447">
    <property type="entry name" value="Translation proteins"/>
    <property type="match status" value="1"/>
</dbReference>
<keyword evidence="2 4" id="KW-0689">Ribosomal protein</keyword>
<dbReference type="Pfam" id="PF00297">
    <property type="entry name" value="Ribosomal_L3"/>
    <property type="match status" value="1"/>
</dbReference>
<dbReference type="Gene3D" id="4.10.960.10">
    <property type="entry name" value="Ribosomal protein L3, domain 3"/>
    <property type="match status" value="1"/>
</dbReference>
<evidence type="ECO:0000256" key="1">
    <source>
        <dbReference type="ARBA" id="ARBA00006540"/>
    </source>
</evidence>
<dbReference type="GO" id="GO:0022625">
    <property type="term" value="C:cytosolic large ribosomal subunit"/>
    <property type="evidence" value="ECO:0007669"/>
    <property type="project" value="TreeGrafter"/>
</dbReference>
<reference evidence="4" key="1">
    <citation type="submission" date="2018-11" db="EMBL/GenBank/DDBJ databases">
        <title>Myxobolus squamalis genome and transcriptome.</title>
        <authorList>
            <person name="Yahalomi D."/>
            <person name="Atkinson S.D."/>
            <person name="Neuhof M."/>
            <person name="Chang E.S."/>
            <person name="Philippe H."/>
            <person name="Cartwright P."/>
            <person name="Bartholomew J.L."/>
            <person name="Huchon D."/>
        </authorList>
    </citation>
    <scope>NUCLEOTIDE SEQUENCE</scope>
    <source>
        <strain evidence="4">71B08</strain>
        <tissue evidence="4">Whole</tissue>
    </source>
</reference>
<accession>A0A6B2FYK5</accession>
<dbReference type="InterPro" id="IPR000597">
    <property type="entry name" value="Ribosomal_uL3"/>
</dbReference>
<dbReference type="Gene3D" id="3.30.1430.10">
    <property type="match status" value="1"/>
</dbReference>
<evidence type="ECO:0000313" key="4">
    <source>
        <dbReference type="EMBL" id="NDJ96340.1"/>
    </source>
</evidence>
<dbReference type="GO" id="GO:0003735">
    <property type="term" value="F:structural constituent of ribosome"/>
    <property type="evidence" value="ECO:0007669"/>
    <property type="project" value="InterPro"/>
</dbReference>
<dbReference type="AlphaFoldDB" id="A0A6B2FYK5"/>
<proteinExistence type="inferred from homology"/>
<dbReference type="EMBL" id="GHBR01000903">
    <property type="protein sequence ID" value="NDJ96340.1"/>
    <property type="molecule type" value="Transcribed_RNA"/>
</dbReference>
<dbReference type="PANTHER" id="PTHR11363:SF5">
    <property type="entry name" value="LARGE RIBOSOMAL SUBUNIT PROTEIN UL3"/>
    <property type="match status" value="1"/>
</dbReference>
<dbReference type="GO" id="GO:0006412">
    <property type="term" value="P:translation"/>
    <property type="evidence" value="ECO:0007669"/>
    <property type="project" value="InterPro"/>
</dbReference>
<dbReference type="InterPro" id="IPR045077">
    <property type="entry name" value="L3_arc_euk"/>
</dbReference>
<dbReference type="GO" id="GO:0003723">
    <property type="term" value="F:RNA binding"/>
    <property type="evidence" value="ECO:0007669"/>
    <property type="project" value="TreeGrafter"/>
</dbReference>
<dbReference type="InterPro" id="IPR044892">
    <property type="entry name" value="Ribosomal_L3_dom_3_arc_sf"/>
</dbReference>
<protein>
    <submittedName>
        <fullName evidence="4">60S ribosomal protein L3 (Trinotate prediction)</fullName>
    </submittedName>
</protein>
<dbReference type="InterPro" id="IPR009000">
    <property type="entry name" value="Transl_B-barrel_sf"/>
</dbReference>
<dbReference type="PANTHER" id="PTHR11363">
    <property type="entry name" value="60S RIBOSOMAL PROTEIN L3-RELATED"/>
    <property type="match status" value="1"/>
</dbReference>
<evidence type="ECO:0000256" key="2">
    <source>
        <dbReference type="ARBA" id="ARBA00022980"/>
    </source>
</evidence>
<sequence>MSHRKFSKPRHGSLGFLPRKRCKRHRPRIRHFPKDDSSVPPHLTAFIGYKAGMTHILRDVDNVGSKLHNKECLDATTIIETPPIVVVGVVGYVETPSGLRQISTVWAQHLSEECRRRFYRSWGKSKKRAFVHSSKKMD</sequence>
<organism evidence="4">
    <name type="scientific">Myxobolus squamalis</name>
    <name type="common">Myxosporean</name>
    <dbReference type="NCBI Taxonomy" id="59785"/>
    <lineage>
        <taxon>Eukaryota</taxon>
        <taxon>Metazoa</taxon>
        <taxon>Cnidaria</taxon>
        <taxon>Myxozoa</taxon>
        <taxon>Myxosporea</taxon>
        <taxon>Bivalvulida</taxon>
        <taxon>Platysporina</taxon>
        <taxon>Myxobolidae</taxon>
        <taxon>Myxobolus</taxon>
    </lineage>
</organism>